<dbReference type="Pfam" id="PF12802">
    <property type="entry name" value="MarR_2"/>
    <property type="match status" value="1"/>
</dbReference>
<gene>
    <name evidence="6" type="ORF">H9742_13665</name>
</gene>
<protein>
    <submittedName>
        <fullName evidence="6">MarR family transcriptional regulator</fullName>
    </submittedName>
</protein>
<dbReference type="Proteomes" id="UP000824265">
    <property type="component" value="Unassembled WGS sequence"/>
</dbReference>
<keyword evidence="2" id="KW-0238">DNA-binding</keyword>
<evidence type="ECO:0000256" key="1">
    <source>
        <dbReference type="ARBA" id="ARBA00023015"/>
    </source>
</evidence>
<dbReference type="Gene3D" id="1.10.10.10">
    <property type="entry name" value="Winged helix-like DNA-binding domain superfamily/Winged helix DNA-binding domain"/>
    <property type="match status" value="1"/>
</dbReference>
<dbReference type="InterPro" id="IPR036390">
    <property type="entry name" value="WH_DNA-bd_sf"/>
</dbReference>
<reference evidence="6" key="2">
    <citation type="submission" date="2021-04" db="EMBL/GenBank/DDBJ databases">
        <authorList>
            <person name="Gilroy R."/>
        </authorList>
    </citation>
    <scope>NUCLEOTIDE SEQUENCE</scope>
    <source>
        <strain evidence="6">CHK195-6426</strain>
    </source>
</reference>
<name>A0A9D1UC88_9FIRM</name>
<evidence type="ECO:0000256" key="2">
    <source>
        <dbReference type="ARBA" id="ARBA00023125"/>
    </source>
</evidence>
<proteinExistence type="predicted"/>
<dbReference type="InterPro" id="IPR036388">
    <property type="entry name" value="WH-like_DNA-bd_sf"/>
</dbReference>
<evidence type="ECO:0000259" key="5">
    <source>
        <dbReference type="PROSITE" id="PS50995"/>
    </source>
</evidence>
<evidence type="ECO:0000313" key="6">
    <source>
        <dbReference type="EMBL" id="HIW82544.1"/>
    </source>
</evidence>
<dbReference type="AlphaFoldDB" id="A0A9D1UC88"/>
<feature type="region of interest" description="Disordered" evidence="4">
    <location>
        <begin position="149"/>
        <end position="175"/>
    </location>
</feature>
<feature type="domain" description="HTH marR-type" evidence="5">
    <location>
        <begin position="1"/>
        <end position="137"/>
    </location>
</feature>
<keyword evidence="3" id="KW-0804">Transcription</keyword>
<sequence length="175" mass="19595">MEKDCGAWINLLSHKVKTRLNATLQNLGITGVQSRVIYYILSHYQEGPIFQRDIENVFGLSRSTATGILQLLEKNGIIRRESVESDARLKSLVPTQRAAMLDAQVYACLQETDRMLTRGLSEGQVQLFKEMAAQMLRNLDDWDGEAADNASCGKVHASNPKSSQQNIRAKNKETN</sequence>
<accession>A0A9D1UC88</accession>
<comment type="caution">
    <text evidence="6">The sequence shown here is derived from an EMBL/GenBank/DDBJ whole genome shotgun (WGS) entry which is preliminary data.</text>
</comment>
<dbReference type="PRINTS" id="PR00598">
    <property type="entry name" value="HTHMARR"/>
</dbReference>
<dbReference type="PANTHER" id="PTHR42756:SF1">
    <property type="entry name" value="TRANSCRIPTIONAL REPRESSOR OF EMRAB OPERON"/>
    <property type="match status" value="1"/>
</dbReference>
<organism evidence="6 7">
    <name type="scientific">Candidatus Acetatifactor stercoripullorum</name>
    <dbReference type="NCBI Taxonomy" id="2838414"/>
    <lineage>
        <taxon>Bacteria</taxon>
        <taxon>Bacillati</taxon>
        <taxon>Bacillota</taxon>
        <taxon>Clostridia</taxon>
        <taxon>Lachnospirales</taxon>
        <taxon>Lachnospiraceae</taxon>
        <taxon>Acetatifactor</taxon>
    </lineage>
</organism>
<dbReference type="PROSITE" id="PS50995">
    <property type="entry name" value="HTH_MARR_2"/>
    <property type="match status" value="1"/>
</dbReference>
<dbReference type="SMART" id="SM00347">
    <property type="entry name" value="HTH_MARR"/>
    <property type="match status" value="1"/>
</dbReference>
<keyword evidence="1" id="KW-0805">Transcription regulation</keyword>
<dbReference type="GO" id="GO:0003677">
    <property type="term" value="F:DNA binding"/>
    <property type="evidence" value="ECO:0007669"/>
    <property type="project" value="UniProtKB-KW"/>
</dbReference>
<evidence type="ECO:0000256" key="3">
    <source>
        <dbReference type="ARBA" id="ARBA00023163"/>
    </source>
</evidence>
<evidence type="ECO:0000256" key="4">
    <source>
        <dbReference type="SAM" id="MobiDB-lite"/>
    </source>
</evidence>
<dbReference type="EMBL" id="DXGH01000073">
    <property type="protein sequence ID" value="HIW82544.1"/>
    <property type="molecule type" value="Genomic_DNA"/>
</dbReference>
<dbReference type="GO" id="GO:0003700">
    <property type="term" value="F:DNA-binding transcription factor activity"/>
    <property type="evidence" value="ECO:0007669"/>
    <property type="project" value="InterPro"/>
</dbReference>
<reference evidence="6" key="1">
    <citation type="journal article" date="2021" name="PeerJ">
        <title>Extensive microbial diversity within the chicken gut microbiome revealed by metagenomics and culture.</title>
        <authorList>
            <person name="Gilroy R."/>
            <person name="Ravi A."/>
            <person name="Getino M."/>
            <person name="Pursley I."/>
            <person name="Horton D.L."/>
            <person name="Alikhan N.F."/>
            <person name="Baker D."/>
            <person name="Gharbi K."/>
            <person name="Hall N."/>
            <person name="Watson M."/>
            <person name="Adriaenssens E.M."/>
            <person name="Foster-Nyarko E."/>
            <person name="Jarju S."/>
            <person name="Secka A."/>
            <person name="Antonio M."/>
            <person name="Oren A."/>
            <person name="Chaudhuri R.R."/>
            <person name="La Ragione R."/>
            <person name="Hildebrand F."/>
            <person name="Pallen M.J."/>
        </authorList>
    </citation>
    <scope>NUCLEOTIDE SEQUENCE</scope>
    <source>
        <strain evidence="6">CHK195-6426</strain>
    </source>
</reference>
<dbReference type="InterPro" id="IPR000835">
    <property type="entry name" value="HTH_MarR-typ"/>
</dbReference>
<evidence type="ECO:0000313" key="7">
    <source>
        <dbReference type="Proteomes" id="UP000824265"/>
    </source>
</evidence>
<dbReference type="SUPFAM" id="SSF46785">
    <property type="entry name" value="Winged helix' DNA-binding domain"/>
    <property type="match status" value="1"/>
</dbReference>
<dbReference type="PANTHER" id="PTHR42756">
    <property type="entry name" value="TRANSCRIPTIONAL REGULATOR, MARR"/>
    <property type="match status" value="1"/>
</dbReference>
<feature type="compositionally biased region" description="Polar residues" evidence="4">
    <location>
        <begin position="159"/>
        <end position="168"/>
    </location>
</feature>